<evidence type="ECO:0000256" key="4">
    <source>
        <dbReference type="ARBA" id="ARBA00023136"/>
    </source>
</evidence>
<dbReference type="SUPFAM" id="SSF103473">
    <property type="entry name" value="MFS general substrate transporter"/>
    <property type="match status" value="1"/>
</dbReference>
<accession>A0A8J8NR99</accession>
<dbReference type="AlphaFoldDB" id="A0A8J8NR99"/>
<reference evidence="6" key="1">
    <citation type="submission" date="2019-06" db="EMBL/GenBank/DDBJ databases">
        <authorList>
            <person name="Zheng W."/>
        </authorList>
    </citation>
    <scope>NUCLEOTIDE SEQUENCE</scope>
    <source>
        <strain evidence="6">QDHG01</strain>
    </source>
</reference>
<dbReference type="Proteomes" id="UP000785679">
    <property type="component" value="Unassembled WGS sequence"/>
</dbReference>
<feature type="transmembrane region" description="Helical" evidence="5">
    <location>
        <begin position="64"/>
        <end position="83"/>
    </location>
</feature>
<evidence type="ECO:0008006" key="8">
    <source>
        <dbReference type="Google" id="ProtNLM"/>
    </source>
</evidence>
<evidence type="ECO:0000256" key="3">
    <source>
        <dbReference type="ARBA" id="ARBA00022989"/>
    </source>
</evidence>
<protein>
    <recommendedName>
        <fullName evidence="8">Major facilitator superfamily protein</fullName>
    </recommendedName>
</protein>
<proteinExistence type="predicted"/>
<evidence type="ECO:0000313" key="7">
    <source>
        <dbReference type="Proteomes" id="UP000785679"/>
    </source>
</evidence>
<feature type="transmembrane region" description="Helical" evidence="5">
    <location>
        <begin position="335"/>
        <end position="358"/>
    </location>
</feature>
<keyword evidence="4 5" id="KW-0472">Membrane</keyword>
<evidence type="ECO:0000313" key="6">
    <source>
        <dbReference type="EMBL" id="TNV80127.1"/>
    </source>
</evidence>
<comment type="caution">
    <text evidence="6">The sequence shown here is derived from an EMBL/GenBank/DDBJ whole genome shotgun (WGS) entry which is preliminary data.</text>
</comment>
<sequence length="517" mass="58429">MKQGPCTNWNLIISTRLYQVYQNIYTQHKSILTDLDETGPRKVHNPNQYIFTEDEKASIQKQNFWRGFFLCCLSFLGMYVALYSAQNISAVLFLKDGYSSLGFYSNAFAYLGEGVGSIICVFIIMKMGSAKSMSRFAIGNLPFILCLLLPAIKSEFMQSTNFFLSDGFVYVIVTIASVVNGFAMGVVQPASGTYIAECATEQNKGFYFAFFWSFYMGSQVFGNLIAAFVLGNFSQISYVILMLIICSISVALLFFLREPVSINNKSLMDPIEIDAPPPTVQQGALKLLKLLFNRRFMWILPQTIWTGVSIAYFSGNLVEMLQDSINRDDQYEFKWSMFAMVFFGFGQIFGSFFIGYFIDRKSSRFAALVNVGIIIVLSSTTFAFIVIYEFNILAYIMCFMWGFQDSAVNTHAQEILGFEFDDNYTPFSLYGIIQSLSCFIFQIVVSGVNTKDQFFNYTIFTTILSLICVGATYFFPFTVKNHKSDDQVHLLDHGENGSTILEEGENSSEKSGKSQIN</sequence>
<feature type="transmembrane region" description="Helical" evidence="5">
    <location>
        <begin position="167"/>
        <end position="187"/>
    </location>
</feature>
<evidence type="ECO:0000256" key="2">
    <source>
        <dbReference type="ARBA" id="ARBA00022692"/>
    </source>
</evidence>
<feature type="transmembrane region" description="Helical" evidence="5">
    <location>
        <begin position="236"/>
        <end position="256"/>
    </location>
</feature>
<feature type="transmembrane region" description="Helical" evidence="5">
    <location>
        <begin position="207"/>
        <end position="230"/>
    </location>
</feature>
<dbReference type="EMBL" id="RRYP01007951">
    <property type="protein sequence ID" value="TNV80127.1"/>
    <property type="molecule type" value="Genomic_DNA"/>
</dbReference>
<evidence type="ECO:0000256" key="1">
    <source>
        <dbReference type="ARBA" id="ARBA00004141"/>
    </source>
</evidence>
<keyword evidence="3 5" id="KW-1133">Transmembrane helix</keyword>
<dbReference type="PANTHER" id="PTHR23294:SF0">
    <property type="entry name" value="UNC93-LIKE PROTEIN MFSD11"/>
    <property type="match status" value="1"/>
</dbReference>
<name>A0A8J8NR99_HALGN</name>
<dbReference type="PANTHER" id="PTHR23294">
    <property type="entry name" value="ET TRANSLATION PRODUCT-RELATED"/>
    <property type="match status" value="1"/>
</dbReference>
<feature type="transmembrane region" description="Helical" evidence="5">
    <location>
        <begin position="103"/>
        <end position="124"/>
    </location>
</feature>
<keyword evidence="2 5" id="KW-0812">Transmembrane</keyword>
<feature type="transmembrane region" description="Helical" evidence="5">
    <location>
        <begin position="136"/>
        <end position="152"/>
    </location>
</feature>
<dbReference type="InterPro" id="IPR036259">
    <property type="entry name" value="MFS_trans_sf"/>
</dbReference>
<dbReference type="InterPro" id="IPR011701">
    <property type="entry name" value="MFS"/>
</dbReference>
<organism evidence="6 7">
    <name type="scientific">Halteria grandinella</name>
    <dbReference type="NCBI Taxonomy" id="5974"/>
    <lineage>
        <taxon>Eukaryota</taxon>
        <taxon>Sar</taxon>
        <taxon>Alveolata</taxon>
        <taxon>Ciliophora</taxon>
        <taxon>Intramacronucleata</taxon>
        <taxon>Spirotrichea</taxon>
        <taxon>Stichotrichia</taxon>
        <taxon>Sporadotrichida</taxon>
        <taxon>Halteriidae</taxon>
        <taxon>Halteria</taxon>
    </lineage>
</organism>
<gene>
    <name evidence="6" type="ORF">FGO68_gene6269</name>
</gene>
<feature type="transmembrane region" description="Helical" evidence="5">
    <location>
        <begin position="296"/>
        <end position="315"/>
    </location>
</feature>
<feature type="transmembrane region" description="Helical" evidence="5">
    <location>
        <begin position="454"/>
        <end position="475"/>
    </location>
</feature>
<dbReference type="OrthoDB" id="78663at2759"/>
<feature type="transmembrane region" description="Helical" evidence="5">
    <location>
        <begin position="365"/>
        <end position="386"/>
    </location>
</feature>
<dbReference type="Pfam" id="PF07690">
    <property type="entry name" value="MFS_1"/>
    <property type="match status" value="1"/>
</dbReference>
<dbReference type="Gene3D" id="1.20.1250.20">
    <property type="entry name" value="MFS general substrate transporter like domains"/>
    <property type="match status" value="2"/>
</dbReference>
<dbReference type="InterPro" id="IPR051617">
    <property type="entry name" value="UNC-93-like_regulator"/>
</dbReference>
<keyword evidence="7" id="KW-1185">Reference proteome</keyword>
<comment type="subcellular location">
    <subcellularLocation>
        <location evidence="1">Membrane</location>
        <topology evidence="1">Multi-pass membrane protein</topology>
    </subcellularLocation>
</comment>
<dbReference type="GO" id="GO:0022857">
    <property type="term" value="F:transmembrane transporter activity"/>
    <property type="evidence" value="ECO:0007669"/>
    <property type="project" value="InterPro"/>
</dbReference>
<evidence type="ECO:0000256" key="5">
    <source>
        <dbReference type="SAM" id="Phobius"/>
    </source>
</evidence>
<dbReference type="GO" id="GO:0016020">
    <property type="term" value="C:membrane"/>
    <property type="evidence" value="ECO:0007669"/>
    <property type="project" value="UniProtKB-SubCell"/>
</dbReference>
<feature type="transmembrane region" description="Helical" evidence="5">
    <location>
        <begin position="429"/>
        <end position="448"/>
    </location>
</feature>